<dbReference type="EMBL" id="ML178822">
    <property type="protein sequence ID" value="TFL02636.1"/>
    <property type="molecule type" value="Genomic_DNA"/>
</dbReference>
<feature type="chain" id="PRO_5022768607" description="Gylcosyl hydrolase 115 C-terminal domain-containing protein" evidence="2">
    <location>
        <begin position="18"/>
        <end position="979"/>
    </location>
</feature>
<dbReference type="OrthoDB" id="4849794at2759"/>
<dbReference type="InterPro" id="IPR042301">
    <property type="entry name" value="GH115_sf"/>
</dbReference>
<protein>
    <recommendedName>
        <fullName evidence="3">Gylcosyl hydrolase 115 C-terminal domain-containing protein</fullName>
    </recommendedName>
</protein>
<dbReference type="InterPro" id="IPR029018">
    <property type="entry name" value="Hex-like_dom2"/>
</dbReference>
<evidence type="ECO:0000256" key="2">
    <source>
        <dbReference type="SAM" id="SignalP"/>
    </source>
</evidence>
<dbReference type="GO" id="GO:0016787">
    <property type="term" value="F:hydrolase activity"/>
    <property type="evidence" value="ECO:0007669"/>
    <property type="project" value="UniProtKB-KW"/>
</dbReference>
<reference evidence="4 5" key="1">
    <citation type="journal article" date="2019" name="Nat. Ecol. Evol.">
        <title>Megaphylogeny resolves global patterns of mushroom evolution.</title>
        <authorList>
            <person name="Varga T."/>
            <person name="Krizsan K."/>
            <person name="Foldi C."/>
            <person name="Dima B."/>
            <person name="Sanchez-Garcia M."/>
            <person name="Sanchez-Ramirez S."/>
            <person name="Szollosi G.J."/>
            <person name="Szarkandi J.G."/>
            <person name="Papp V."/>
            <person name="Albert L."/>
            <person name="Andreopoulos W."/>
            <person name="Angelini C."/>
            <person name="Antonin V."/>
            <person name="Barry K.W."/>
            <person name="Bougher N.L."/>
            <person name="Buchanan P."/>
            <person name="Buyck B."/>
            <person name="Bense V."/>
            <person name="Catcheside P."/>
            <person name="Chovatia M."/>
            <person name="Cooper J."/>
            <person name="Damon W."/>
            <person name="Desjardin D."/>
            <person name="Finy P."/>
            <person name="Geml J."/>
            <person name="Haridas S."/>
            <person name="Hughes K."/>
            <person name="Justo A."/>
            <person name="Karasinski D."/>
            <person name="Kautmanova I."/>
            <person name="Kiss B."/>
            <person name="Kocsube S."/>
            <person name="Kotiranta H."/>
            <person name="LaButti K.M."/>
            <person name="Lechner B.E."/>
            <person name="Liimatainen K."/>
            <person name="Lipzen A."/>
            <person name="Lukacs Z."/>
            <person name="Mihaltcheva S."/>
            <person name="Morgado L.N."/>
            <person name="Niskanen T."/>
            <person name="Noordeloos M.E."/>
            <person name="Ohm R.A."/>
            <person name="Ortiz-Santana B."/>
            <person name="Ovrebo C."/>
            <person name="Racz N."/>
            <person name="Riley R."/>
            <person name="Savchenko A."/>
            <person name="Shiryaev A."/>
            <person name="Soop K."/>
            <person name="Spirin V."/>
            <person name="Szebenyi C."/>
            <person name="Tomsovsky M."/>
            <person name="Tulloss R.E."/>
            <person name="Uehling J."/>
            <person name="Grigoriev I.V."/>
            <person name="Vagvolgyi C."/>
            <person name="Papp T."/>
            <person name="Martin F.M."/>
            <person name="Miettinen O."/>
            <person name="Hibbett D.S."/>
            <person name="Nagy L.G."/>
        </authorList>
    </citation>
    <scope>NUCLEOTIDE SEQUENCE [LARGE SCALE GENOMIC DNA]</scope>
    <source>
        <strain evidence="4 5">CBS 309.79</strain>
    </source>
</reference>
<organism evidence="4 5">
    <name type="scientific">Pterulicium gracile</name>
    <dbReference type="NCBI Taxonomy" id="1884261"/>
    <lineage>
        <taxon>Eukaryota</taxon>
        <taxon>Fungi</taxon>
        <taxon>Dikarya</taxon>
        <taxon>Basidiomycota</taxon>
        <taxon>Agaricomycotina</taxon>
        <taxon>Agaricomycetes</taxon>
        <taxon>Agaricomycetidae</taxon>
        <taxon>Agaricales</taxon>
        <taxon>Pleurotineae</taxon>
        <taxon>Pterulaceae</taxon>
        <taxon>Pterulicium</taxon>
    </lineage>
</organism>
<feature type="domain" description="Gylcosyl hydrolase 115 C-terminal" evidence="3">
    <location>
        <begin position="800"/>
        <end position="975"/>
    </location>
</feature>
<dbReference type="PANTHER" id="PTHR37842:SF2">
    <property type="entry name" value="GYLCOSYL HYDROLASE 115 C-TERMINAL DOMAIN-CONTAINING PROTEIN"/>
    <property type="match status" value="1"/>
</dbReference>
<dbReference type="Pfam" id="PF15979">
    <property type="entry name" value="Glyco_hydro_115"/>
    <property type="match status" value="1"/>
</dbReference>
<feature type="signal peptide" evidence="2">
    <location>
        <begin position="1"/>
        <end position="17"/>
    </location>
</feature>
<keyword evidence="2" id="KW-0732">Signal</keyword>
<dbReference type="Gene3D" id="3.20.20.520">
    <property type="entry name" value="Glycosyl hydrolase family 115"/>
    <property type="match status" value="1"/>
</dbReference>
<dbReference type="InterPro" id="IPR031924">
    <property type="entry name" value="GH115"/>
</dbReference>
<accession>A0A5C3QL24</accession>
<dbReference type="Proteomes" id="UP000305067">
    <property type="component" value="Unassembled WGS sequence"/>
</dbReference>
<dbReference type="Gene3D" id="1.20.58.2150">
    <property type="match status" value="1"/>
</dbReference>
<keyword evidence="1" id="KW-0378">Hydrolase</keyword>
<evidence type="ECO:0000259" key="3">
    <source>
        <dbReference type="Pfam" id="PF17829"/>
    </source>
</evidence>
<dbReference type="SUPFAM" id="SSF55545">
    <property type="entry name" value="beta-N-acetylhexosaminidase-like domain"/>
    <property type="match status" value="1"/>
</dbReference>
<name>A0A5C3QL24_9AGAR</name>
<dbReference type="STRING" id="1884261.A0A5C3QL24"/>
<evidence type="ECO:0000313" key="4">
    <source>
        <dbReference type="EMBL" id="TFL02636.1"/>
    </source>
</evidence>
<dbReference type="InterPro" id="IPR041437">
    <property type="entry name" value="GH115_C"/>
</dbReference>
<evidence type="ECO:0000313" key="5">
    <source>
        <dbReference type="Proteomes" id="UP000305067"/>
    </source>
</evidence>
<dbReference type="AlphaFoldDB" id="A0A5C3QL24"/>
<sequence length="979" mass="108472">MRLSFALIIPLIQGVVAINDPIFVAFEPSDASLDVSQPTIIVDDCDHPGVRIAADSLSKDFLAVTSTQPEVLIADNSTTDFSVEGGAVIIGSIDTSCLIQRMVDAGTLDVESIAGSWETFTTVIVDEPLPGVDRALVIVGSDKRGAIFGAYTLSEQIGVSPWYWWADTLPKRHEAIYALSSPTTHGPPSVKYRGIFLNDEYPGLTEWVRANFGPVYNVEFYKHLFELLLRLKANYLWPASWPGYPQPGNIFFTDDPENHRVADEYGIVVSTSHHEPMQRATNEWLSGGLGAWDWQNNKANITKFFEEGARRAHGKDSYYTVGMRGAGDSGLGGPNPAATLREVFSVQRQIIADVYGNETAVPQSWPLYKEVQALYEAGLEIPDDITLMFADDNFGQVRRFPTEEERERSGGIGLYYHLGYVGTPRAYKWLNTNSLGKVQQQFSASYEAGIDRIWVINVGDLKPMETPITLVMAMAWNASSVTYNNLPSWLEAFAAREFPEEHAEEIADLILRHGKLMGLRRHATTESTTYSLLNYNEAQTILDHWTALLDRALALEAKLSEEVRPSYYELVLHPIQASQTYFAIRITQSKNTQYGLERRSTTNSYAQDILDFFDVDYDVEERYHTMLDGKWNNILRQPHYGYIPGSYYTPYRNMLRQASSPSMGQMGVSVEGHAGVRTGNVNEGNDITHPSRGDLRPAFNTPTLTTYGRNSSWFDVWGRGIVDIEWSASPAVPWLSISPTSGALSKEAGWDERVTISVDWAQAPAGFNGSTIIRINTTVGSYEEVTVPVISTVVPASFEGFVEGDGVVAIEAAHFTASSGDDANVHYEEFPWLSRTLPDSGAVGLIPQTAVSSIPSGPHLEYKFYQVTAVSTVNVTLFFTTTLDTDPDVPRTFAFSLDGSEPQVTRFLSAPANPGDLPLGWTVAVQDLVWRRSKTFPSGRGEHTLRYWAGTGGVLLERIIIDMGGLRTSYLGPPESRRV</sequence>
<evidence type="ECO:0000256" key="1">
    <source>
        <dbReference type="ARBA" id="ARBA00022801"/>
    </source>
</evidence>
<dbReference type="Pfam" id="PF17829">
    <property type="entry name" value="GH115_C"/>
    <property type="match status" value="1"/>
</dbReference>
<gene>
    <name evidence="4" type="ORF">BDV98DRAFT_566156</name>
</gene>
<dbReference type="Gene3D" id="2.60.120.1620">
    <property type="match status" value="1"/>
</dbReference>
<dbReference type="PANTHER" id="PTHR37842">
    <property type="match status" value="1"/>
</dbReference>
<dbReference type="Gene3D" id="3.30.379.10">
    <property type="entry name" value="Chitobiase/beta-hexosaminidase domain 2-like"/>
    <property type="match status" value="1"/>
</dbReference>
<keyword evidence="5" id="KW-1185">Reference proteome</keyword>
<proteinExistence type="predicted"/>